<proteinExistence type="predicted"/>
<evidence type="ECO:0000256" key="1">
    <source>
        <dbReference type="SAM" id="MobiDB-lite"/>
    </source>
</evidence>
<dbReference type="InterPro" id="IPR001667">
    <property type="entry name" value="DDH_dom"/>
</dbReference>
<evidence type="ECO:0000313" key="4">
    <source>
        <dbReference type="Proteomes" id="UP001176521"/>
    </source>
</evidence>
<gene>
    <name evidence="3" type="primary">PPX1_2</name>
    <name evidence="3" type="ORF">OC842_006817</name>
</gene>
<protein>
    <submittedName>
        <fullName evidence="3">Exopolyphosphatase</fullName>
        <ecNumber evidence="3">3.6.1.11</ecNumber>
    </submittedName>
</protein>
<dbReference type="Proteomes" id="UP001176521">
    <property type="component" value="Unassembled WGS sequence"/>
</dbReference>
<dbReference type="InterPro" id="IPR050817">
    <property type="entry name" value="DjlA_DnaK_co-chaperone"/>
</dbReference>
<sequence>MATANTTPEPLNVFLRRTRSAALEYMRKCAPGAGEAAAAAADNSRAHEHLTLIMGNEAGDLDSLASSVALAYLFTHLPHPQLDAHARASTIYAPLIQTAAADLYLRPENEAISRFAGISTALDGSTGGSTCDLLTIDALEGGAGSVSDALGMDLAADGRLEAGAGKVSFGLVDHPALIPRWGDHEKRDVRYIVDHHKDEGAHPQAKIRFMRGPGSVPDGEAPIGSAASMIVEVFQDELLKTAAQPAGAVIPKAVADLLISAIVIDTDNLRPVPRGRATPRDVLSHAILLPLSSFAPGPGGDASLNGEGKRDGEGLQNGGGRGTCDGTGPQKSSSLAGAPASKPDSPTFPCGGAGAGPTDSSGNTKHSFSDEDGDVDHHMHCDVEEPVIFDVEMELPTPSKVCCPQAAHQKPSKPQETNSKPPLHHQHADFKARCDSEASTAGACHGGGTRPSIPVDPAAAGGQAVEEEEDNEEDDVMEEMAGRDLYKILGLKRGVDQGAIRTAYRREALKCHPDRARSLRDAERRTRRFKLLVNAYEILSDPIKRRQYALFYDPLTSGVGSGASTPGGGGGGGGASYASSSFSYSYSSSYNTSSSFFDNYGSSFSSTSYFSTSPPPQGGFAGAASSWKFESYEQLKAEELARTETRTVADSLFAKRPHPSKTHSSAAEAMEATVSCLAKERPKVAADVEAFSSTTAAEATPPAETVVVTPMSSAPPKLPTAAPASVPTTAAVATATTTAPTAPRIAPTPQKFSFVWESPAESLRRARARPGFGGPASGRPAGMGGVAVAMLSTGGTGASAGKGIAATRAVNE</sequence>
<evidence type="ECO:0000259" key="2">
    <source>
        <dbReference type="PROSITE" id="PS50076"/>
    </source>
</evidence>
<dbReference type="InterPro" id="IPR038763">
    <property type="entry name" value="DHH_sf"/>
</dbReference>
<feature type="region of interest" description="Disordered" evidence="1">
    <location>
        <begin position="402"/>
        <end position="475"/>
    </location>
</feature>
<accession>A0AAN6G7V7</accession>
<name>A0AAN6G7V7_9BASI</name>
<feature type="compositionally biased region" description="Basic and acidic residues" evidence="1">
    <location>
        <begin position="426"/>
        <end position="436"/>
    </location>
</feature>
<dbReference type="SUPFAM" id="SSF64182">
    <property type="entry name" value="DHH phosphoesterases"/>
    <property type="match status" value="1"/>
</dbReference>
<dbReference type="InterPro" id="IPR018253">
    <property type="entry name" value="DnaJ_domain_CS"/>
</dbReference>
<dbReference type="Gene3D" id="1.10.287.110">
    <property type="entry name" value="DnaJ domain"/>
    <property type="match status" value="1"/>
</dbReference>
<dbReference type="Pfam" id="PF00226">
    <property type="entry name" value="DnaJ"/>
    <property type="match status" value="1"/>
</dbReference>
<dbReference type="InterPro" id="IPR001623">
    <property type="entry name" value="DnaJ_domain"/>
</dbReference>
<dbReference type="PANTHER" id="PTHR24074">
    <property type="entry name" value="CO-CHAPERONE PROTEIN DJLA"/>
    <property type="match status" value="1"/>
</dbReference>
<dbReference type="CDD" id="cd06257">
    <property type="entry name" value="DnaJ"/>
    <property type="match status" value="1"/>
</dbReference>
<dbReference type="AlphaFoldDB" id="A0AAN6G7V7"/>
<feature type="region of interest" description="Disordered" evidence="1">
    <location>
        <begin position="294"/>
        <end position="377"/>
    </location>
</feature>
<dbReference type="Pfam" id="PF01368">
    <property type="entry name" value="DHH"/>
    <property type="match status" value="1"/>
</dbReference>
<dbReference type="EC" id="3.6.1.11" evidence="3"/>
<feature type="compositionally biased region" description="Acidic residues" evidence="1">
    <location>
        <begin position="465"/>
        <end position="475"/>
    </location>
</feature>
<dbReference type="PROSITE" id="PS50076">
    <property type="entry name" value="DNAJ_2"/>
    <property type="match status" value="1"/>
</dbReference>
<feature type="compositionally biased region" description="Gly residues" evidence="1">
    <location>
        <begin position="315"/>
        <end position="325"/>
    </location>
</feature>
<dbReference type="InterPro" id="IPR036869">
    <property type="entry name" value="J_dom_sf"/>
</dbReference>
<feature type="domain" description="J" evidence="2">
    <location>
        <begin position="484"/>
        <end position="552"/>
    </location>
</feature>
<evidence type="ECO:0000313" key="3">
    <source>
        <dbReference type="EMBL" id="KAK0521328.1"/>
    </source>
</evidence>
<dbReference type="EMBL" id="JAPDMQ010000684">
    <property type="protein sequence ID" value="KAK0521328.1"/>
    <property type="molecule type" value="Genomic_DNA"/>
</dbReference>
<reference evidence="3" key="1">
    <citation type="journal article" date="2023" name="PhytoFront">
        <title>Draft Genome Resources of Seven Strains of Tilletia horrida, Causal Agent of Kernel Smut of Rice.</title>
        <authorList>
            <person name="Khanal S."/>
            <person name="Antony Babu S."/>
            <person name="Zhou X.G."/>
        </authorList>
    </citation>
    <scope>NUCLEOTIDE SEQUENCE</scope>
    <source>
        <strain evidence="3">TX3</strain>
    </source>
</reference>
<dbReference type="SMART" id="SM00271">
    <property type="entry name" value="DnaJ"/>
    <property type="match status" value="1"/>
</dbReference>
<organism evidence="3 4">
    <name type="scientific">Tilletia horrida</name>
    <dbReference type="NCBI Taxonomy" id="155126"/>
    <lineage>
        <taxon>Eukaryota</taxon>
        <taxon>Fungi</taxon>
        <taxon>Dikarya</taxon>
        <taxon>Basidiomycota</taxon>
        <taxon>Ustilaginomycotina</taxon>
        <taxon>Exobasidiomycetes</taxon>
        <taxon>Tilletiales</taxon>
        <taxon>Tilletiaceae</taxon>
        <taxon>Tilletia</taxon>
    </lineage>
</organism>
<keyword evidence="3" id="KW-0378">Hydrolase</keyword>
<dbReference type="Gene3D" id="3.90.1640.10">
    <property type="entry name" value="inorganic pyrophosphatase (n-terminal core)"/>
    <property type="match status" value="1"/>
</dbReference>
<keyword evidence="4" id="KW-1185">Reference proteome</keyword>
<dbReference type="PRINTS" id="PR00625">
    <property type="entry name" value="JDOMAIN"/>
</dbReference>
<comment type="caution">
    <text evidence="3">The sequence shown here is derived from an EMBL/GenBank/DDBJ whole genome shotgun (WGS) entry which is preliminary data.</text>
</comment>
<dbReference type="SUPFAM" id="SSF46565">
    <property type="entry name" value="Chaperone J-domain"/>
    <property type="match status" value="1"/>
</dbReference>
<dbReference type="PROSITE" id="PS00636">
    <property type="entry name" value="DNAJ_1"/>
    <property type="match status" value="1"/>
</dbReference>
<dbReference type="GO" id="GO:0004309">
    <property type="term" value="F:exopolyphosphatase activity"/>
    <property type="evidence" value="ECO:0007669"/>
    <property type="project" value="UniProtKB-EC"/>
</dbReference>